<dbReference type="GeneID" id="29121436"/>
<dbReference type="Proteomes" id="UP000077248">
    <property type="component" value="Unassembled WGS sequence"/>
</dbReference>
<feature type="compositionally biased region" description="Basic and acidic residues" evidence="1">
    <location>
        <begin position="158"/>
        <end position="182"/>
    </location>
</feature>
<proteinExistence type="predicted"/>
<dbReference type="OMA" id="PYLEMFT"/>
<dbReference type="VEuPathDB" id="FungiDB:CC77DRAFT_971572"/>
<reference evidence="2 3" key="1">
    <citation type="submission" date="2016-05" db="EMBL/GenBank/DDBJ databases">
        <title>Comparative analysis of secretome profiles of manganese(II)-oxidizing ascomycete fungi.</title>
        <authorList>
            <consortium name="DOE Joint Genome Institute"/>
            <person name="Zeiner C.A."/>
            <person name="Purvine S.O."/>
            <person name="Zink E.M."/>
            <person name="Wu S."/>
            <person name="Pasa-Tolic L."/>
            <person name="Chaput D.L."/>
            <person name="Haridas S."/>
            <person name="Grigoriev I.V."/>
            <person name="Santelli C.M."/>
            <person name="Hansel C.M."/>
        </authorList>
    </citation>
    <scope>NUCLEOTIDE SEQUENCE [LARGE SCALE GENOMIC DNA]</scope>
    <source>
        <strain evidence="2 3">SRC1lrK2f</strain>
    </source>
</reference>
<accession>A0A177DAT2</accession>
<evidence type="ECO:0000256" key="1">
    <source>
        <dbReference type="SAM" id="MobiDB-lite"/>
    </source>
</evidence>
<gene>
    <name evidence="2" type="ORF">CC77DRAFT_971572</name>
</gene>
<protein>
    <submittedName>
        <fullName evidence="2">Uncharacterized protein</fullName>
    </submittedName>
</protein>
<feature type="compositionally biased region" description="Basic and acidic residues" evidence="1">
    <location>
        <begin position="192"/>
        <end position="216"/>
    </location>
</feature>
<keyword evidence="3" id="KW-1185">Reference proteome</keyword>
<organism evidence="2 3">
    <name type="scientific">Alternaria alternata</name>
    <name type="common">Alternaria rot fungus</name>
    <name type="synonym">Torula alternata</name>
    <dbReference type="NCBI Taxonomy" id="5599"/>
    <lineage>
        <taxon>Eukaryota</taxon>
        <taxon>Fungi</taxon>
        <taxon>Dikarya</taxon>
        <taxon>Ascomycota</taxon>
        <taxon>Pezizomycotina</taxon>
        <taxon>Dothideomycetes</taxon>
        <taxon>Pleosporomycetidae</taxon>
        <taxon>Pleosporales</taxon>
        <taxon>Pleosporineae</taxon>
        <taxon>Pleosporaceae</taxon>
        <taxon>Alternaria</taxon>
        <taxon>Alternaria sect. Alternaria</taxon>
        <taxon>Alternaria alternata complex</taxon>
    </lineage>
</organism>
<sequence>MNEPPAKRRRTISPDEQTSSPLRKPPRRPSFASPTKASLARNYPNLLSSSPLKASPRRNRQAGLSARRGPRAREESDSGLPGDEDEPELPGTPSQNDRENPKQPRRGILFSSPSKRPPRVRDPVKQPPPTSRAPAVQPDDITGPIEDGPVEDVTQEAVQERQPPDPEIERRRQEKARLQREVEELEAQVSRCIDEVVKEQRRGPEDSLRPPERDSLKKFVSEISGTDTEPEKSAPVSSLLSSFLPFAALSVPPPRPKQAEKPVPSHRPVELADPLPYLEMFTSLNFSTQLSLPRSKISPASQRVHQKHTIDIAGPQKLLTAQVSITIDALTHEIIDMQLLRISPWAERELGTYIRARALERDLGNASWAMDSYWQIARKRAQHWHKCETNFAHLLVGRTAEDTENTQPVKSITRKDLSRNLGRDTLILQDKHVLLKLNWRIGFDWTGEAESDVIVEAAFPQVWSEIGDGAAAFKKIPQTFASLVRTKGAFQATSVMVALLFSQ</sequence>
<dbReference type="KEGG" id="aalt:CC77DRAFT_971572"/>
<dbReference type="STRING" id="5599.A0A177DAT2"/>
<dbReference type="RefSeq" id="XP_018381738.1">
    <property type="nucleotide sequence ID" value="XM_018535842.1"/>
</dbReference>
<dbReference type="EMBL" id="KV441490">
    <property type="protein sequence ID" value="OAG16317.1"/>
    <property type="molecule type" value="Genomic_DNA"/>
</dbReference>
<dbReference type="AlphaFoldDB" id="A0A177DAT2"/>
<evidence type="ECO:0000313" key="3">
    <source>
        <dbReference type="Proteomes" id="UP000077248"/>
    </source>
</evidence>
<evidence type="ECO:0000313" key="2">
    <source>
        <dbReference type="EMBL" id="OAG16317.1"/>
    </source>
</evidence>
<feature type="region of interest" description="Disordered" evidence="1">
    <location>
        <begin position="1"/>
        <end position="216"/>
    </location>
</feature>
<name>A0A177DAT2_ALTAL</name>